<gene>
    <name evidence="2" type="ORF">GCM10007968_27420</name>
</gene>
<dbReference type="RefSeq" id="WP_188804351.1">
    <property type="nucleotide sequence ID" value="NZ_BMOK01000014.1"/>
</dbReference>
<accession>A0A917S8M1</accession>
<reference evidence="2" key="1">
    <citation type="journal article" date="2014" name="Int. J. Syst. Evol. Microbiol.">
        <title>Complete genome sequence of Corynebacterium casei LMG S-19264T (=DSM 44701T), isolated from a smear-ripened cheese.</title>
        <authorList>
            <consortium name="US DOE Joint Genome Institute (JGI-PGF)"/>
            <person name="Walter F."/>
            <person name="Albersmeier A."/>
            <person name="Kalinowski J."/>
            <person name="Ruckert C."/>
        </authorList>
    </citation>
    <scope>NUCLEOTIDE SEQUENCE</scope>
    <source>
        <strain evidence="2">JCM 15325</strain>
    </source>
</reference>
<organism evidence="2 3">
    <name type="scientific">Sporolactobacillus putidus</name>
    <dbReference type="NCBI Taxonomy" id="492735"/>
    <lineage>
        <taxon>Bacteria</taxon>
        <taxon>Bacillati</taxon>
        <taxon>Bacillota</taxon>
        <taxon>Bacilli</taxon>
        <taxon>Bacillales</taxon>
        <taxon>Sporolactobacillaceae</taxon>
        <taxon>Sporolactobacillus</taxon>
    </lineage>
</organism>
<dbReference type="SUPFAM" id="SSF69118">
    <property type="entry name" value="AhpD-like"/>
    <property type="match status" value="1"/>
</dbReference>
<dbReference type="InterPro" id="IPR029032">
    <property type="entry name" value="AhpD-like"/>
</dbReference>
<dbReference type="AlphaFoldDB" id="A0A917S8M1"/>
<proteinExistence type="predicted"/>
<dbReference type="InterPro" id="IPR003779">
    <property type="entry name" value="CMD-like"/>
</dbReference>
<dbReference type="Proteomes" id="UP000654670">
    <property type="component" value="Unassembled WGS sequence"/>
</dbReference>
<feature type="domain" description="Carboxymuconolactone decarboxylase-like" evidence="1">
    <location>
        <begin position="23"/>
        <end position="102"/>
    </location>
</feature>
<reference evidence="2" key="2">
    <citation type="submission" date="2020-09" db="EMBL/GenBank/DDBJ databases">
        <authorList>
            <person name="Sun Q."/>
            <person name="Ohkuma M."/>
        </authorList>
    </citation>
    <scope>NUCLEOTIDE SEQUENCE</scope>
    <source>
        <strain evidence="2">JCM 15325</strain>
    </source>
</reference>
<dbReference type="NCBIfam" id="TIGR00778">
    <property type="entry name" value="ahpD_dom"/>
    <property type="match status" value="1"/>
</dbReference>
<protein>
    <submittedName>
        <fullName evidence="2">Cytochrome D ubiquinol oxidase subunit II</fullName>
    </submittedName>
</protein>
<dbReference type="PANTHER" id="PTHR33930">
    <property type="entry name" value="ALKYL HYDROPEROXIDE REDUCTASE AHPD"/>
    <property type="match status" value="1"/>
</dbReference>
<keyword evidence="3" id="KW-1185">Reference proteome</keyword>
<dbReference type="Gene3D" id="1.20.1290.10">
    <property type="entry name" value="AhpD-like"/>
    <property type="match status" value="1"/>
</dbReference>
<sequence>MTAEQLKKQRQAYNNKLIEADSFFKEFSALDEKAYSEGAISKKNKELMGLAISVVTRCNECILYHLETSMNAEATLDEIMEAIKIGVIGGGSITYPNARFALKMIEELIKEK</sequence>
<evidence type="ECO:0000259" key="1">
    <source>
        <dbReference type="Pfam" id="PF02627"/>
    </source>
</evidence>
<dbReference type="EMBL" id="BMOK01000014">
    <property type="protein sequence ID" value="GGL61943.1"/>
    <property type="molecule type" value="Genomic_DNA"/>
</dbReference>
<dbReference type="Pfam" id="PF02627">
    <property type="entry name" value="CMD"/>
    <property type="match status" value="1"/>
</dbReference>
<evidence type="ECO:0000313" key="3">
    <source>
        <dbReference type="Proteomes" id="UP000654670"/>
    </source>
</evidence>
<dbReference type="PANTHER" id="PTHR33930:SF2">
    <property type="entry name" value="BLR3452 PROTEIN"/>
    <property type="match status" value="1"/>
</dbReference>
<comment type="caution">
    <text evidence="2">The sequence shown here is derived from an EMBL/GenBank/DDBJ whole genome shotgun (WGS) entry which is preliminary data.</text>
</comment>
<name>A0A917S8M1_9BACL</name>
<dbReference type="InterPro" id="IPR004675">
    <property type="entry name" value="AhpD_core"/>
</dbReference>
<evidence type="ECO:0000313" key="2">
    <source>
        <dbReference type="EMBL" id="GGL61943.1"/>
    </source>
</evidence>
<dbReference type="GO" id="GO:0051920">
    <property type="term" value="F:peroxiredoxin activity"/>
    <property type="evidence" value="ECO:0007669"/>
    <property type="project" value="InterPro"/>
</dbReference>